<dbReference type="PROSITE" id="PS50893">
    <property type="entry name" value="ABC_TRANSPORTER_2"/>
    <property type="match status" value="1"/>
</dbReference>
<evidence type="ECO:0000256" key="9">
    <source>
        <dbReference type="SAM" id="Phobius"/>
    </source>
</evidence>
<dbReference type="CDD" id="cd18548">
    <property type="entry name" value="ABC_6TM_Tm287_like"/>
    <property type="match status" value="1"/>
</dbReference>
<organism evidence="12 13">
    <name type="scientific">Lancefieldella parvula</name>
    <dbReference type="NCBI Taxonomy" id="1382"/>
    <lineage>
        <taxon>Bacteria</taxon>
        <taxon>Bacillati</taxon>
        <taxon>Actinomycetota</taxon>
        <taxon>Coriobacteriia</taxon>
        <taxon>Coriobacteriales</taxon>
        <taxon>Atopobiaceae</taxon>
        <taxon>Lancefieldella</taxon>
    </lineage>
</organism>
<reference evidence="12" key="1">
    <citation type="submission" date="2022-05" db="EMBL/GenBank/DDBJ databases">
        <title>Using nanopore sequencing to obtain complete genomes from saliva samples.</title>
        <authorList>
            <person name="Baker J.L."/>
        </authorList>
    </citation>
    <scope>NUCLEOTIDE SEQUENCE</scope>
    <source>
        <strain evidence="12">JCVI-JB-Lp32</strain>
    </source>
</reference>
<dbReference type="PANTHER" id="PTHR43394:SF1">
    <property type="entry name" value="ATP-BINDING CASSETTE SUB-FAMILY B MEMBER 10, MITOCHONDRIAL"/>
    <property type="match status" value="1"/>
</dbReference>
<evidence type="ECO:0000256" key="7">
    <source>
        <dbReference type="ARBA" id="ARBA00022989"/>
    </source>
</evidence>
<dbReference type="SUPFAM" id="SSF90123">
    <property type="entry name" value="ABC transporter transmembrane region"/>
    <property type="match status" value="1"/>
</dbReference>
<feature type="transmembrane region" description="Helical" evidence="9">
    <location>
        <begin position="136"/>
        <end position="153"/>
    </location>
</feature>
<evidence type="ECO:0000256" key="1">
    <source>
        <dbReference type="ARBA" id="ARBA00004651"/>
    </source>
</evidence>
<evidence type="ECO:0000256" key="4">
    <source>
        <dbReference type="ARBA" id="ARBA00022692"/>
    </source>
</evidence>
<dbReference type="InterPro" id="IPR003439">
    <property type="entry name" value="ABC_transporter-like_ATP-bd"/>
</dbReference>
<sequence length="581" mass="62637">MGELLSRFVWPKYGRKSFVALLCKAVEVIGDLLTPLIIARMIDLGIHGANMYDIIRYGVLLVVIAIVGFSFTLVCQKIASIVSQRTGTDLRNELFKKIQELSSADISALGTDTLVTRLINDVNQVQVTVALGIRQLVRWPILAAGSIIATLVLDAKLGMVFLLATVLVAAIFFFVARKSIALFAELQKRLDTVSLYMRQMLSGIRVIRAFRHEAEEKEQFSEAVLAQTKTATDAANYSALLNPATFLVMYLGIAVTLWLAAPQITAGTLSQGTVVALVSYMTSALLAIGYVANLVIIITRGAASATRVMEVLNTKPALSDKGNKHLNLTESDFAGTAVAFKDASLVYDGGGEPALSNINLSLQAGQTLGIIGGTGSGKSSFAALIPRLFDTQTGSVSVFGHDVKSYTFEQLRALIGYVPQHTSLVSGTIRTNLCWKNPNATDEELWAALEVAQAADFVREKSDQLDSIVERGGKNFSGGQRQRLTIARALVGSPRIVILDDAASALDFATDAHLRAALRKLSATTTSIIISQRVAAVMQADKILVLDHGKQVGLGTHKELLATCPLYKEICLSQLRPEEVE</sequence>
<evidence type="ECO:0000256" key="8">
    <source>
        <dbReference type="ARBA" id="ARBA00023136"/>
    </source>
</evidence>
<evidence type="ECO:0000259" key="11">
    <source>
        <dbReference type="PROSITE" id="PS50929"/>
    </source>
</evidence>
<evidence type="ECO:0000256" key="5">
    <source>
        <dbReference type="ARBA" id="ARBA00022741"/>
    </source>
</evidence>
<evidence type="ECO:0000313" key="13">
    <source>
        <dbReference type="Proteomes" id="UP000831562"/>
    </source>
</evidence>
<dbReference type="InterPro" id="IPR027417">
    <property type="entry name" value="P-loop_NTPase"/>
</dbReference>
<protein>
    <submittedName>
        <fullName evidence="12">ABC transporter ATP-binding protein/permease</fullName>
    </submittedName>
</protein>
<dbReference type="InterPro" id="IPR036640">
    <property type="entry name" value="ABC1_TM_sf"/>
</dbReference>
<dbReference type="AlphaFoldDB" id="A0A9E7AI21"/>
<proteinExistence type="predicted"/>
<keyword evidence="5" id="KW-0547">Nucleotide-binding</keyword>
<keyword evidence="4 9" id="KW-0812">Transmembrane</keyword>
<dbReference type="InterPro" id="IPR039421">
    <property type="entry name" value="Type_1_exporter"/>
</dbReference>
<feature type="domain" description="ABC transporter" evidence="10">
    <location>
        <begin position="338"/>
        <end position="573"/>
    </location>
</feature>
<dbReference type="InterPro" id="IPR017871">
    <property type="entry name" value="ABC_transporter-like_CS"/>
</dbReference>
<evidence type="ECO:0000259" key="10">
    <source>
        <dbReference type="PROSITE" id="PS50893"/>
    </source>
</evidence>
<evidence type="ECO:0000256" key="3">
    <source>
        <dbReference type="ARBA" id="ARBA00022475"/>
    </source>
</evidence>
<name>A0A9E7AI21_9ACTN</name>
<keyword evidence="7 9" id="KW-1133">Transmembrane helix</keyword>
<dbReference type="Pfam" id="PF00005">
    <property type="entry name" value="ABC_tran"/>
    <property type="match status" value="1"/>
</dbReference>
<dbReference type="EMBL" id="CP097092">
    <property type="protein sequence ID" value="UQF77492.1"/>
    <property type="molecule type" value="Genomic_DNA"/>
</dbReference>
<dbReference type="Pfam" id="PF00664">
    <property type="entry name" value="ABC_membrane"/>
    <property type="match status" value="1"/>
</dbReference>
<feature type="transmembrane region" description="Helical" evidence="9">
    <location>
        <begin position="273"/>
        <end position="299"/>
    </location>
</feature>
<dbReference type="GO" id="GO:0005524">
    <property type="term" value="F:ATP binding"/>
    <property type="evidence" value="ECO:0007669"/>
    <property type="project" value="UniProtKB-KW"/>
</dbReference>
<feature type="domain" description="ABC transmembrane type-1" evidence="11">
    <location>
        <begin position="18"/>
        <end position="300"/>
    </location>
</feature>
<dbReference type="Gene3D" id="3.40.50.300">
    <property type="entry name" value="P-loop containing nucleotide triphosphate hydrolases"/>
    <property type="match status" value="1"/>
</dbReference>
<keyword evidence="6 12" id="KW-0067">ATP-binding</keyword>
<dbReference type="Proteomes" id="UP000831562">
    <property type="component" value="Chromosome"/>
</dbReference>
<feature type="transmembrane region" description="Helical" evidence="9">
    <location>
        <begin position="54"/>
        <end position="75"/>
    </location>
</feature>
<evidence type="ECO:0000256" key="2">
    <source>
        <dbReference type="ARBA" id="ARBA00022448"/>
    </source>
</evidence>
<keyword evidence="3" id="KW-1003">Cell membrane</keyword>
<feature type="transmembrane region" description="Helical" evidence="9">
    <location>
        <begin position="159"/>
        <end position="176"/>
    </location>
</feature>
<feature type="transmembrane region" description="Helical" evidence="9">
    <location>
        <begin position="21"/>
        <end position="42"/>
    </location>
</feature>
<keyword evidence="8 9" id="KW-0472">Membrane</keyword>
<dbReference type="PANTHER" id="PTHR43394">
    <property type="entry name" value="ATP-DEPENDENT PERMEASE MDL1, MITOCHONDRIAL"/>
    <property type="match status" value="1"/>
</dbReference>
<dbReference type="InterPro" id="IPR011527">
    <property type="entry name" value="ABC1_TM_dom"/>
</dbReference>
<dbReference type="SMART" id="SM00382">
    <property type="entry name" value="AAA"/>
    <property type="match status" value="1"/>
</dbReference>
<dbReference type="InterPro" id="IPR003593">
    <property type="entry name" value="AAA+_ATPase"/>
</dbReference>
<dbReference type="GO" id="GO:0005886">
    <property type="term" value="C:plasma membrane"/>
    <property type="evidence" value="ECO:0007669"/>
    <property type="project" value="UniProtKB-SubCell"/>
</dbReference>
<evidence type="ECO:0000313" key="12">
    <source>
        <dbReference type="EMBL" id="UQF77492.1"/>
    </source>
</evidence>
<dbReference type="GO" id="GO:0015421">
    <property type="term" value="F:ABC-type oligopeptide transporter activity"/>
    <property type="evidence" value="ECO:0007669"/>
    <property type="project" value="TreeGrafter"/>
</dbReference>
<dbReference type="PROSITE" id="PS00211">
    <property type="entry name" value="ABC_TRANSPORTER_1"/>
    <property type="match status" value="1"/>
</dbReference>
<keyword evidence="2" id="KW-0813">Transport</keyword>
<dbReference type="SUPFAM" id="SSF52540">
    <property type="entry name" value="P-loop containing nucleoside triphosphate hydrolases"/>
    <property type="match status" value="1"/>
</dbReference>
<dbReference type="PROSITE" id="PS50929">
    <property type="entry name" value="ABC_TM1F"/>
    <property type="match status" value="1"/>
</dbReference>
<comment type="subcellular location">
    <subcellularLocation>
        <location evidence="1">Cell membrane</location>
        <topology evidence="1">Multi-pass membrane protein</topology>
    </subcellularLocation>
</comment>
<gene>
    <name evidence="12" type="ORF">M3I19_04070</name>
</gene>
<dbReference type="Gene3D" id="1.20.1560.10">
    <property type="entry name" value="ABC transporter type 1, transmembrane domain"/>
    <property type="match status" value="1"/>
</dbReference>
<evidence type="ECO:0000256" key="6">
    <source>
        <dbReference type="ARBA" id="ARBA00022840"/>
    </source>
</evidence>
<dbReference type="FunFam" id="3.40.50.300:FF:000854">
    <property type="entry name" value="Multidrug ABC transporter ATP-binding protein"/>
    <property type="match status" value="1"/>
</dbReference>
<dbReference type="GO" id="GO:0016887">
    <property type="term" value="F:ATP hydrolysis activity"/>
    <property type="evidence" value="ECO:0007669"/>
    <property type="project" value="InterPro"/>
</dbReference>
<accession>A0A9E7AI21</accession>
<feature type="transmembrane region" description="Helical" evidence="9">
    <location>
        <begin position="239"/>
        <end position="261"/>
    </location>
</feature>